<feature type="compositionally biased region" description="Gly residues" evidence="1">
    <location>
        <begin position="536"/>
        <end position="545"/>
    </location>
</feature>
<protein>
    <submittedName>
        <fullName evidence="2">Uncharacterized protein</fullName>
    </submittedName>
</protein>
<feature type="region of interest" description="Disordered" evidence="1">
    <location>
        <begin position="931"/>
        <end position="974"/>
    </location>
</feature>
<feature type="compositionally biased region" description="Low complexity" evidence="1">
    <location>
        <begin position="1779"/>
        <end position="1791"/>
    </location>
</feature>
<feature type="region of interest" description="Disordered" evidence="1">
    <location>
        <begin position="529"/>
        <end position="564"/>
    </location>
</feature>
<feature type="region of interest" description="Disordered" evidence="1">
    <location>
        <begin position="1531"/>
        <end position="1555"/>
    </location>
</feature>
<dbReference type="EMBL" id="JARBHB010000013">
    <property type="protein sequence ID" value="KAJ8869731.1"/>
    <property type="molecule type" value="Genomic_DNA"/>
</dbReference>
<feature type="region of interest" description="Disordered" evidence="1">
    <location>
        <begin position="1756"/>
        <end position="1791"/>
    </location>
</feature>
<reference evidence="2 3" key="1">
    <citation type="submission" date="2023-02" db="EMBL/GenBank/DDBJ databases">
        <title>LHISI_Scaffold_Assembly.</title>
        <authorList>
            <person name="Stuart O.P."/>
            <person name="Cleave R."/>
            <person name="Magrath M.J.L."/>
            <person name="Mikheyev A.S."/>
        </authorList>
    </citation>
    <scope>NUCLEOTIDE SEQUENCE [LARGE SCALE GENOMIC DNA]</scope>
    <source>
        <strain evidence="2">Daus_M_001</strain>
        <tissue evidence="2">Leg muscle</tissue>
    </source>
</reference>
<feature type="compositionally biased region" description="Polar residues" evidence="1">
    <location>
        <begin position="549"/>
        <end position="559"/>
    </location>
</feature>
<dbReference type="Proteomes" id="UP001159363">
    <property type="component" value="Chromosome 12"/>
</dbReference>
<name>A0ABQ9GF77_9NEOP</name>
<proteinExistence type="predicted"/>
<feature type="compositionally biased region" description="Basic and acidic residues" evidence="1">
    <location>
        <begin position="948"/>
        <end position="957"/>
    </location>
</feature>
<feature type="compositionally biased region" description="Basic and acidic residues" evidence="1">
    <location>
        <begin position="1531"/>
        <end position="1543"/>
    </location>
</feature>
<evidence type="ECO:0000256" key="1">
    <source>
        <dbReference type="SAM" id="MobiDB-lite"/>
    </source>
</evidence>
<feature type="compositionally biased region" description="Polar residues" evidence="1">
    <location>
        <begin position="958"/>
        <end position="968"/>
    </location>
</feature>
<gene>
    <name evidence="2" type="ORF">PR048_028739</name>
</gene>
<sequence length="1791" mass="197512">MTTQSASSERLAWPVDKTRQMENAFLMKHILFVFKDMGTALYTPIASHLGELGSIPRRESRGTMQLVDGFSRVSPVSPPLNSGAAPYSLRSTLIGCQDLDVKSRPPHSTPSSFCNMQSINGLENALSYAASVYVRTAVSSELLEAAKSVHLRPCSEFGQRQCDVTALGANLDKGALAGQSGHRPFYYLDLRSLKLMAGKAGISYLRVVPHDTTKNRNNFIIRNCLSYDRIVGLTSDLSCISLACLVSSVVSGRSCRACRRYVNPALEGYSPSARGNHLESVCKPHTLRARHSKTTLHPPIDLRSYELSEPFEDAAPTANGRLPGRFLSPGVGEGVSCGGEVWRESEWEDTRGGGGVYVLETTRASKLPRRSWKGNKIKKNVNSGRREVARVAVASRHELPGCIFLRRYWAPGAAVAERLDCSPPTKANRAQYPAVPLPDSRTWESRRTMTLAGGFSRGSPVPSVLAFRLSLAGVKTWRVEQVTPSSSRQILAEDVERSNSDVFNPFKVTSNFSGASLKFYFQDFPPPRANKASGAGMQGRGGNGGTRENPASSSTTPTYENPGVNPPGIELGSALVGGERPNHCAAAYPGAVTKRAVTRELPQWVRAPPAVSRDEAIRKLNFCLKLWPKLIEEEEDFTYFRAHSVVNTYRLHPVYLVMCGSVAVESDPPRLFPPHSQIRSLLCRPVMIDTNLAGITVAPPPPCQRGLRLEMMNNIFLVILLIGGKGRGTSAKRTDYGGRVFVCCRRTEDVVSNEKSAIVHGDTRGALEHSRLILSRPTSVAQSVARPASSAGVPGSSPGLYEHDTRYNIAFYNTSTRGATVNERLGQLASHQGEPGSIPGRVTPGFSHAAIVSDEDAGRRVFSGISHFPRPFTPAQLHTRLVSLPSPLKTQTSSLQVDVSRMFLLCTTRTQYLHFITYRFFVQRGLESRWDRSEVSSEQGRNEWAGGGEREISEKTHQPASSSGTSPACENPEMTRLGIEPGSSWWEASSLTAQPPWPREPGGDRIFGLGNTTVIFSSLARHSGLARPYKSSRAETRIKKKKLRIKEWLGDKSWKASKEQVSLPVGGIYGSTKTSLKVKKRGSDTGHTNTNFLLLIAPTCKSWCFRPLLKFYFQKIPPPRANQAEPSLENDTKEQRTEFSWNYFPSIVTNFTWRMSLSAPVKIYAAADIATPINEPNACQHRQTFLCLGDVPCAVKVVEEMPYSERVGFYTTAGFYATVENFLKRSKFLLSGRCTSFRSMTRTDIAKTKDQIITDLLKFAAPLNPLRSMHVYTRASLHITQLTAKIYRYSYCTPPSDRVFLESIAIASLRLSPKRSLAAMKLPTAISRHESPLAQQDFFDGRFTFLSQVFIATNEQRAASASTIHQWEILGSKTLKTSAADSMLAYFTLKRRDFKHFCFVLPLSLDYSLLGHAQDGFGSIGNHLRQAGPITSNQVEWENVSSLLQKPIKKWHRLKHDKINFKRVYIEVTFAIGLEFIRHILDDSVPIADLQGNKERIPYCQVWGNTGAKANEQTSQVRLYKGFEVCMEEPRNGRAGETGDSRENPPTGTCENPGVTRPGIKRRFALVGGEQSNRSATTAPHMNTGHRCAGAIGKPVDVALIAPSLLFLECPKPLQECRDDEISEPNARTPPPSIITAEAQSWGSPSPCEGPLSHRRFSFAMQGKGEADPLPIPHPSKYFRRKLFCFRKAEYSQQTLVPNAGPPTPLPCLLRLRVIHVRKETVLPSLVGEIKTPPPGRVQPIRTGPARSVIFGAEKGCQEEGEGELQENEGESKAFTEWSGGSAASGGEQRN</sequence>
<comment type="caution">
    <text evidence="2">The sequence shown here is derived from an EMBL/GenBank/DDBJ whole genome shotgun (WGS) entry which is preliminary data.</text>
</comment>
<accession>A0ABQ9GF77</accession>
<keyword evidence="3" id="KW-1185">Reference proteome</keyword>
<organism evidence="2 3">
    <name type="scientific">Dryococelus australis</name>
    <dbReference type="NCBI Taxonomy" id="614101"/>
    <lineage>
        <taxon>Eukaryota</taxon>
        <taxon>Metazoa</taxon>
        <taxon>Ecdysozoa</taxon>
        <taxon>Arthropoda</taxon>
        <taxon>Hexapoda</taxon>
        <taxon>Insecta</taxon>
        <taxon>Pterygota</taxon>
        <taxon>Neoptera</taxon>
        <taxon>Polyneoptera</taxon>
        <taxon>Phasmatodea</taxon>
        <taxon>Verophasmatodea</taxon>
        <taxon>Anareolatae</taxon>
        <taxon>Phasmatidae</taxon>
        <taxon>Eurycanthinae</taxon>
        <taxon>Dryococelus</taxon>
    </lineage>
</organism>
<feature type="compositionally biased region" description="Acidic residues" evidence="1">
    <location>
        <begin position="1759"/>
        <end position="1769"/>
    </location>
</feature>
<evidence type="ECO:0000313" key="3">
    <source>
        <dbReference type="Proteomes" id="UP001159363"/>
    </source>
</evidence>
<evidence type="ECO:0000313" key="2">
    <source>
        <dbReference type="EMBL" id="KAJ8869731.1"/>
    </source>
</evidence>